<organism evidence="4 5">
    <name type="scientific">Apiospora saccharicola</name>
    <dbReference type="NCBI Taxonomy" id="335842"/>
    <lineage>
        <taxon>Eukaryota</taxon>
        <taxon>Fungi</taxon>
        <taxon>Dikarya</taxon>
        <taxon>Ascomycota</taxon>
        <taxon>Pezizomycotina</taxon>
        <taxon>Sordariomycetes</taxon>
        <taxon>Xylariomycetidae</taxon>
        <taxon>Amphisphaeriales</taxon>
        <taxon>Apiosporaceae</taxon>
        <taxon>Apiospora</taxon>
    </lineage>
</organism>
<accession>A0ABR1VME0</accession>
<evidence type="ECO:0000256" key="1">
    <source>
        <dbReference type="SAM" id="Coils"/>
    </source>
</evidence>
<comment type="caution">
    <text evidence="4">The sequence shown here is derived from an EMBL/GenBank/DDBJ whole genome shotgun (WGS) entry which is preliminary data.</text>
</comment>
<dbReference type="InterPro" id="IPR048743">
    <property type="entry name" value="AME1"/>
</dbReference>
<evidence type="ECO:0000259" key="3">
    <source>
        <dbReference type="Pfam" id="PF20994"/>
    </source>
</evidence>
<feature type="compositionally biased region" description="Basic residues" evidence="2">
    <location>
        <begin position="369"/>
        <end position="383"/>
    </location>
</feature>
<keyword evidence="5" id="KW-1185">Reference proteome</keyword>
<name>A0ABR1VME0_9PEZI</name>
<feature type="compositionally biased region" description="Pro residues" evidence="2">
    <location>
        <begin position="41"/>
        <end position="66"/>
    </location>
</feature>
<feature type="domain" description="Inner kinetochore subunit AME1" evidence="3">
    <location>
        <begin position="518"/>
        <end position="708"/>
    </location>
</feature>
<reference evidence="4 5" key="1">
    <citation type="submission" date="2023-01" db="EMBL/GenBank/DDBJ databases">
        <title>Analysis of 21 Apiospora genomes using comparative genomics revels a genus with tremendous synthesis potential of carbohydrate active enzymes and secondary metabolites.</title>
        <authorList>
            <person name="Sorensen T."/>
        </authorList>
    </citation>
    <scope>NUCLEOTIDE SEQUENCE [LARGE SCALE GENOMIC DNA]</scope>
    <source>
        <strain evidence="4 5">CBS 83171</strain>
    </source>
</reference>
<feature type="compositionally biased region" description="Low complexity" evidence="2">
    <location>
        <begin position="128"/>
        <end position="145"/>
    </location>
</feature>
<feature type="compositionally biased region" description="Pro residues" evidence="2">
    <location>
        <begin position="112"/>
        <end position="121"/>
    </location>
</feature>
<feature type="compositionally biased region" description="Low complexity" evidence="2">
    <location>
        <begin position="67"/>
        <end position="86"/>
    </location>
</feature>
<proteinExistence type="predicted"/>
<feature type="compositionally biased region" description="Acidic residues" evidence="2">
    <location>
        <begin position="429"/>
        <end position="438"/>
    </location>
</feature>
<evidence type="ECO:0000256" key="2">
    <source>
        <dbReference type="SAM" id="MobiDB-lite"/>
    </source>
</evidence>
<feature type="compositionally biased region" description="Low complexity" evidence="2">
    <location>
        <begin position="452"/>
        <end position="462"/>
    </location>
</feature>
<keyword evidence="1" id="KW-0175">Coiled coil</keyword>
<feature type="compositionally biased region" description="Low complexity" evidence="2">
    <location>
        <begin position="384"/>
        <end position="394"/>
    </location>
</feature>
<evidence type="ECO:0000313" key="5">
    <source>
        <dbReference type="Proteomes" id="UP001446871"/>
    </source>
</evidence>
<dbReference type="Proteomes" id="UP001446871">
    <property type="component" value="Unassembled WGS sequence"/>
</dbReference>
<gene>
    <name evidence="4" type="ORF">PG996_005769</name>
</gene>
<feature type="compositionally biased region" description="Low complexity" evidence="2">
    <location>
        <begin position="297"/>
        <end position="308"/>
    </location>
</feature>
<feature type="compositionally biased region" description="Acidic residues" evidence="2">
    <location>
        <begin position="395"/>
        <end position="407"/>
    </location>
</feature>
<evidence type="ECO:0000313" key="4">
    <source>
        <dbReference type="EMBL" id="KAK8072421.1"/>
    </source>
</evidence>
<dbReference type="EMBL" id="JAQQWM010000003">
    <property type="protein sequence ID" value="KAK8072421.1"/>
    <property type="molecule type" value="Genomic_DNA"/>
</dbReference>
<feature type="compositionally biased region" description="Low complexity" evidence="2">
    <location>
        <begin position="266"/>
        <end position="279"/>
    </location>
</feature>
<protein>
    <submittedName>
        <fullName evidence="4">AT hook domain-containing protein</fullName>
    </submittedName>
</protein>
<dbReference type="Pfam" id="PF20994">
    <property type="entry name" value="CENPU"/>
    <property type="match status" value="1"/>
</dbReference>
<feature type="region of interest" description="Disordered" evidence="2">
    <location>
        <begin position="1"/>
        <end position="489"/>
    </location>
</feature>
<sequence length="716" mass="77238">MAESREERMQQRMRGAGRHEVADESFGLILPVEESPEASSPEPPTPEPPTPELPTPKPAAPEPTAPEPAALEPEPEPELSLQPAPEIARESVPRSAPNTSAKRRPASSGTPRAPPPPPPQPLSDRTRSSAISRPSSQPSGSRARPNPCDIQPEPPLPRSASQPQITVEEPGNTGNATAAAAAALRPTSRGSISSRLSSGGGYNVAEEVTESPADAPGSGHRRRVRISQGLATQSVQLQRAVLLEEEKGHGGEMTTSSPLARKTRKSAATTRTSTRSALAGSPDLGEDPTPAGRRSESATASGSAGSCGSRRRSPRNPVHTDLVEPSVEPSSPIPQAETRRKAQAQAKAKKSKVTEEVPAEAEEVPQPKPKSKAKTKPKPKSKPVSKPISKSSEAVGEDAEEAEEVAVEEVARRIGRKRPRGSPPREEPSEPDVPEAEPEPPAKKRRQKRSQESPAQQSQPKASKAKTKAKEKTVAKARRRRSDGEPIPIGVQRYTKPQRINEDDSEADILTSEIPFTNRGGVNVVDVLSQICEEVIEANLATLHEAAVNAENAPMKKEYKTKLRALEAFQEELRTRLLEHTIALDTMHALKKRVRSIQQEKITLRNDILRIRAEREQVALKMDAVRLRHEVDIKDSLQQLGVSASMHDIEMAIDHGRSAAELTPGEQKMAELANLELLVSQVASQACAGGDGSGNLKQIHDFNAFLERAVAALEMR</sequence>
<feature type="compositionally biased region" description="Basic and acidic residues" evidence="2">
    <location>
        <begin position="1"/>
        <end position="10"/>
    </location>
</feature>
<feature type="coiled-coil region" evidence="1">
    <location>
        <begin position="556"/>
        <end position="607"/>
    </location>
</feature>
<feature type="compositionally biased region" description="Low complexity" evidence="2">
    <location>
        <begin position="171"/>
        <end position="197"/>
    </location>
</feature>